<dbReference type="EMBL" id="JAWDJW010010764">
    <property type="protein sequence ID" value="KAK3045323.1"/>
    <property type="molecule type" value="Genomic_DNA"/>
</dbReference>
<evidence type="ECO:0000313" key="1">
    <source>
        <dbReference type="EMBL" id="KAK3045323.1"/>
    </source>
</evidence>
<feature type="non-terminal residue" evidence="1">
    <location>
        <position position="69"/>
    </location>
</feature>
<reference evidence="1" key="1">
    <citation type="submission" date="2024-09" db="EMBL/GenBank/DDBJ databases">
        <title>Black Yeasts Isolated from many extreme environments.</title>
        <authorList>
            <person name="Coleine C."/>
            <person name="Stajich J.E."/>
            <person name="Selbmann L."/>
        </authorList>
    </citation>
    <scope>NUCLEOTIDE SEQUENCE</scope>
    <source>
        <strain evidence="1">CCFEE 5737</strain>
    </source>
</reference>
<accession>A0ACC3CW65</accession>
<sequence length="69" mass="8457">RSRGIRINLLGQGRAIRLSRHCRLRRLIWAIPVHPEVLLVGRRGRVRRWLWVCRSCSERVCGLWGWWWW</sequence>
<dbReference type="Proteomes" id="UP001186974">
    <property type="component" value="Unassembled WGS sequence"/>
</dbReference>
<organism evidence="1 2">
    <name type="scientific">Coniosporium uncinatum</name>
    <dbReference type="NCBI Taxonomy" id="93489"/>
    <lineage>
        <taxon>Eukaryota</taxon>
        <taxon>Fungi</taxon>
        <taxon>Dikarya</taxon>
        <taxon>Ascomycota</taxon>
        <taxon>Pezizomycotina</taxon>
        <taxon>Dothideomycetes</taxon>
        <taxon>Dothideomycetes incertae sedis</taxon>
        <taxon>Coniosporium</taxon>
    </lineage>
</organism>
<evidence type="ECO:0000313" key="2">
    <source>
        <dbReference type="Proteomes" id="UP001186974"/>
    </source>
</evidence>
<name>A0ACC3CW65_9PEZI</name>
<comment type="caution">
    <text evidence="1">The sequence shown here is derived from an EMBL/GenBank/DDBJ whole genome shotgun (WGS) entry which is preliminary data.</text>
</comment>
<feature type="non-terminal residue" evidence="1">
    <location>
        <position position="1"/>
    </location>
</feature>
<gene>
    <name evidence="1" type="ORF">LTS18_014040</name>
</gene>
<protein>
    <submittedName>
        <fullName evidence="1">Uncharacterized protein</fullName>
    </submittedName>
</protein>
<proteinExistence type="predicted"/>
<keyword evidence="2" id="KW-1185">Reference proteome</keyword>